<evidence type="ECO:0000313" key="3">
    <source>
        <dbReference type="Proteomes" id="UP001500755"/>
    </source>
</evidence>
<comment type="caution">
    <text evidence="2">The sequence shown here is derived from an EMBL/GenBank/DDBJ whole genome shotgun (WGS) entry which is preliminary data.</text>
</comment>
<feature type="compositionally biased region" description="Low complexity" evidence="1">
    <location>
        <begin position="127"/>
        <end position="152"/>
    </location>
</feature>
<organism evidence="2 3">
    <name type="scientific">Brevibacterium samyangense</name>
    <dbReference type="NCBI Taxonomy" id="366888"/>
    <lineage>
        <taxon>Bacteria</taxon>
        <taxon>Bacillati</taxon>
        <taxon>Actinomycetota</taxon>
        <taxon>Actinomycetes</taxon>
        <taxon>Micrococcales</taxon>
        <taxon>Brevibacteriaceae</taxon>
        <taxon>Brevibacterium</taxon>
    </lineage>
</organism>
<sequence length="239" mass="23094">MEDRAPGVVGAEGVEITARAGELLATHFSTHLTAAGTVEGMITASALRRGLTAGTLLLAGATVLAACTSGTGDSGTASPSSSASTGASAEASPAAAEVPGVSTTHGALVPDFPATIEQYPDSTIVRSSVSDSSAPAADPSGSAAPAPEASAPAANVPAGMVNASLVFSVAAGPDEIIDFYTTSLEGKGFSAVGDTSWAGGVASRAFHKADDGQTVSVSVSGDPETEGNHLATVGGVVVP</sequence>
<keyword evidence="3" id="KW-1185">Reference proteome</keyword>
<accession>A0ABP5EUB3</accession>
<evidence type="ECO:0000313" key="2">
    <source>
        <dbReference type="EMBL" id="GAA2005734.1"/>
    </source>
</evidence>
<dbReference type="EMBL" id="BAAANO010000013">
    <property type="protein sequence ID" value="GAA2005734.1"/>
    <property type="molecule type" value="Genomic_DNA"/>
</dbReference>
<feature type="region of interest" description="Disordered" evidence="1">
    <location>
        <begin position="70"/>
        <end position="100"/>
    </location>
</feature>
<name>A0ABP5EUB3_9MICO</name>
<feature type="region of interest" description="Disordered" evidence="1">
    <location>
        <begin position="124"/>
        <end position="152"/>
    </location>
</feature>
<evidence type="ECO:0000256" key="1">
    <source>
        <dbReference type="SAM" id="MobiDB-lite"/>
    </source>
</evidence>
<gene>
    <name evidence="2" type="ORF">GCM10009755_14400</name>
</gene>
<dbReference type="Proteomes" id="UP001500755">
    <property type="component" value="Unassembled WGS sequence"/>
</dbReference>
<protein>
    <submittedName>
        <fullName evidence="2">Uncharacterized protein</fullName>
    </submittedName>
</protein>
<reference evidence="3" key="1">
    <citation type="journal article" date="2019" name="Int. J. Syst. Evol. Microbiol.">
        <title>The Global Catalogue of Microorganisms (GCM) 10K type strain sequencing project: providing services to taxonomists for standard genome sequencing and annotation.</title>
        <authorList>
            <consortium name="The Broad Institute Genomics Platform"/>
            <consortium name="The Broad Institute Genome Sequencing Center for Infectious Disease"/>
            <person name="Wu L."/>
            <person name="Ma J."/>
        </authorList>
    </citation>
    <scope>NUCLEOTIDE SEQUENCE [LARGE SCALE GENOMIC DNA]</scope>
    <source>
        <strain evidence="3">JCM 14546</strain>
    </source>
</reference>
<proteinExistence type="predicted"/>